<feature type="domain" description="Poly-beta-hydroxybutyrate polymerase N-terminal" evidence="5">
    <location>
        <begin position="34"/>
        <end position="76"/>
    </location>
</feature>
<dbReference type="PANTHER" id="PTHR36837:SF5">
    <property type="entry name" value="POLY-3-HYDROXYBUTYRATE SYNTHASE"/>
    <property type="match status" value="1"/>
</dbReference>
<dbReference type="InterPro" id="IPR051321">
    <property type="entry name" value="PHA/PHB_synthase"/>
</dbReference>
<keyword evidence="7" id="KW-1185">Reference proteome</keyword>
<proteinExistence type="predicted"/>
<evidence type="ECO:0000256" key="1">
    <source>
        <dbReference type="ARBA" id="ARBA00022679"/>
    </source>
</evidence>
<dbReference type="InterPro" id="IPR029058">
    <property type="entry name" value="AB_hydrolase_fold"/>
</dbReference>
<dbReference type="GO" id="GO:0016746">
    <property type="term" value="F:acyltransferase activity"/>
    <property type="evidence" value="ECO:0007669"/>
    <property type="project" value="UniProtKB-KW"/>
</dbReference>
<dbReference type="AlphaFoldDB" id="A0A1I3ILR5"/>
<keyword evidence="1" id="KW-0808">Transferase</keyword>
<dbReference type="EMBL" id="FORH01000001">
    <property type="protein sequence ID" value="SFI48876.1"/>
    <property type="molecule type" value="Genomic_DNA"/>
</dbReference>
<evidence type="ECO:0000256" key="2">
    <source>
        <dbReference type="ARBA" id="ARBA00023315"/>
    </source>
</evidence>
<dbReference type="SUPFAM" id="SSF53474">
    <property type="entry name" value="alpha/beta-Hydrolases"/>
    <property type="match status" value="1"/>
</dbReference>
<keyword evidence="2" id="KW-0012">Acyltransferase</keyword>
<dbReference type="InterPro" id="IPR010941">
    <property type="entry name" value="PhaC_N"/>
</dbReference>
<feature type="domain" description="Poly-beta-hydroxybutyrate polymerase N-terminal" evidence="4">
    <location>
        <begin position="114"/>
        <end position="282"/>
    </location>
</feature>
<dbReference type="Proteomes" id="UP000199630">
    <property type="component" value="Unassembled WGS sequence"/>
</dbReference>
<evidence type="ECO:0000259" key="5">
    <source>
        <dbReference type="Pfam" id="PF12551"/>
    </source>
</evidence>
<sequence length="604" mass="68030">MTRMTKIAKEAPVAKPRAPGCAAPEAQEKHRVPHPYRDLDRMSRAMMARYTAGVSPFSMLEAWNDWALHLSRAPGRQIELAEKAVQNTFKLTDFAIHKSLNTPVEPPFSPSAYDHRFTSDKWTAMPYALWQQSALATQDWWEDATADLRGVSRANSDRVGFLIRQMLDVFAPSNFPALNPEILDETIKQRGMNLIEGLRHYGEDLLQTLSQTPKKVPEGFEIGKDLAATPGQVIYRNDLFELIQYSPTTETVQAEPVLIVPAWIMKYYILDLSPENSLIRYLVGQGFTVFAISWCNPVAEQADLSLEDYRKRGVMQALDVINAVVPDQKIHATGYCLGGTILSIAAAKMAQLGDTRLASVSLFAAQVDFSEAGELLLFLDESQVAFLEDMMWAQGYLDRPQMSRAFASIRAEDLIYARAVRRYFLGQEDLPSDMLVWNDDTTRMPAKMHSEYLRGLFLENRLTAGRFCVEDRIIALKDISAPIFAVGTEKDHIAPWKSVYKLRLFTETDMSFLLVGGGHNGGIVSEPGHRHAHYRQGHWPKSALYEAPETWRDHTEVQDGSWWPAWIDWLRQQSSGSVAPPAMGAEALGYPPLIAAPGRYIHQR</sequence>
<dbReference type="Gene3D" id="3.40.50.1820">
    <property type="entry name" value="alpha/beta hydrolase"/>
    <property type="match status" value="1"/>
</dbReference>
<evidence type="ECO:0000313" key="6">
    <source>
        <dbReference type="EMBL" id="SFI48876.1"/>
    </source>
</evidence>
<dbReference type="PANTHER" id="PTHR36837">
    <property type="entry name" value="POLY(3-HYDROXYALKANOATE) POLYMERASE SUBUNIT PHAC"/>
    <property type="match status" value="1"/>
</dbReference>
<evidence type="ECO:0000256" key="3">
    <source>
        <dbReference type="SAM" id="MobiDB-lite"/>
    </source>
</evidence>
<organism evidence="6 7">
    <name type="scientific">Celeribacter neptunius</name>
    <dbReference type="NCBI Taxonomy" id="588602"/>
    <lineage>
        <taxon>Bacteria</taxon>
        <taxon>Pseudomonadati</taxon>
        <taxon>Pseudomonadota</taxon>
        <taxon>Alphaproteobacteria</taxon>
        <taxon>Rhodobacterales</taxon>
        <taxon>Roseobacteraceae</taxon>
        <taxon>Celeribacter</taxon>
    </lineage>
</organism>
<protein>
    <submittedName>
        <fullName evidence="6">Polyhydroxyalkanoate synthase</fullName>
    </submittedName>
</protein>
<dbReference type="GO" id="GO:0042619">
    <property type="term" value="P:poly-hydroxybutyrate biosynthetic process"/>
    <property type="evidence" value="ECO:0007669"/>
    <property type="project" value="InterPro"/>
</dbReference>
<dbReference type="STRING" id="588602.SAMN04487991_0062"/>
<gene>
    <name evidence="6" type="ORF">SAMN04487991_0062</name>
</gene>
<dbReference type="InterPro" id="IPR022211">
    <property type="entry name" value="PHBC_N"/>
</dbReference>
<evidence type="ECO:0000313" key="7">
    <source>
        <dbReference type="Proteomes" id="UP000199630"/>
    </source>
</evidence>
<dbReference type="Pfam" id="PF07167">
    <property type="entry name" value="PhaC_N"/>
    <property type="match status" value="1"/>
</dbReference>
<evidence type="ECO:0000259" key="4">
    <source>
        <dbReference type="Pfam" id="PF07167"/>
    </source>
</evidence>
<name>A0A1I3ILR5_9RHOB</name>
<accession>A0A1I3ILR5</accession>
<feature type="region of interest" description="Disordered" evidence="3">
    <location>
        <begin position="1"/>
        <end position="32"/>
    </location>
</feature>
<dbReference type="Pfam" id="PF12551">
    <property type="entry name" value="PHBC_N"/>
    <property type="match status" value="1"/>
</dbReference>
<reference evidence="7" key="1">
    <citation type="submission" date="2016-10" db="EMBL/GenBank/DDBJ databases">
        <authorList>
            <person name="Varghese N."/>
            <person name="Submissions S."/>
        </authorList>
    </citation>
    <scope>NUCLEOTIDE SEQUENCE [LARGE SCALE GENOMIC DNA]</scope>
    <source>
        <strain evidence="7">DSM 26471</strain>
    </source>
</reference>
<dbReference type="RefSeq" id="WP_218151311.1">
    <property type="nucleotide sequence ID" value="NZ_FORH01000001.1"/>
</dbReference>